<keyword evidence="1" id="KW-0472">Membrane</keyword>
<evidence type="ECO:0000256" key="1">
    <source>
        <dbReference type="SAM" id="Phobius"/>
    </source>
</evidence>
<dbReference type="EMBL" id="CP103300">
    <property type="protein sequence ID" value="UYM16162.1"/>
    <property type="molecule type" value="Genomic_DNA"/>
</dbReference>
<accession>A0ABY6GTQ2</accession>
<proteinExistence type="predicted"/>
<keyword evidence="1" id="KW-1133">Transmembrane helix</keyword>
<name>A0ABY6GTQ2_9GAMM</name>
<feature type="transmembrane region" description="Helical" evidence="1">
    <location>
        <begin position="323"/>
        <end position="340"/>
    </location>
</feature>
<keyword evidence="3" id="KW-1185">Reference proteome</keyword>
<keyword evidence="1" id="KW-0812">Transmembrane</keyword>
<dbReference type="Proteomes" id="UP001163255">
    <property type="component" value="Chromosome"/>
</dbReference>
<sequence length="348" mass="38045">MSGKIKIFLMALCLTFSHLLLAVDYVTALLLAEPLVMSIGDVPVQIRYDHGVTALVIPAGNASNAPLDRGQGGASRPDIRGHCDPDDCAVVRYLHAIQRLLGSHNIQELTLTLTPFGRTSTITHYSDDTVSSTTGNGDHISAHRNDRSSANFVLNLSFAYAYRTISIDLPYSARRSRYPMSWLWGEHFFNAHYAIQQDSTQYFDPLQEGVLADVVNTLERILTGNFCEHLSTFSPDETVSYHPCLLNRHTVQVGNGWLQPLGSVETAGSGSNGRSQWRSTVTSGSVRYSVTLPQLSNRTPFSPSIDVTLLPSLSQQLVECSRGIIAAAAVVLVAIVGIVYQSSGNQHW</sequence>
<evidence type="ECO:0008006" key="4">
    <source>
        <dbReference type="Google" id="ProtNLM"/>
    </source>
</evidence>
<evidence type="ECO:0000313" key="2">
    <source>
        <dbReference type="EMBL" id="UYM16162.1"/>
    </source>
</evidence>
<gene>
    <name evidence="2" type="ORF">NX720_25760</name>
</gene>
<reference evidence="2" key="1">
    <citation type="submission" date="2022-10" db="EMBL/GenBank/DDBJ databases">
        <title>Completed Genome Sequence of two octocoral isolated bacterium, Endozoicomonas euniceicola EF212T and Endozoicomonas gorgoniicola PS125T.</title>
        <authorList>
            <person name="Chiou Y.-J."/>
            <person name="Chen Y.-H."/>
        </authorList>
    </citation>
    <scope>NUCLEOTIDE SEQUENCE</scope>
    <source>
        <strain evidence="2">EF212</strain>
    </source>
</reference>
<organism evidence="2 3">
    <name type="scientific">Endozoicomonas euniceicola</name>
    <dbReference type="NCBI Taxonomy" id="1234143"/>
    <lineage>
        <taxon>Bacteria</taxon>
        <taxon>Pseudomonadati</taxon>
        <taxon>Pseudomonadota</taxon>
        <taxon>Gammaproteobacteria</taxon>
        <taxon>Oceanospirillales</taxon>
        <taxon>Endozoicomonadaceae</taxon>
        <taxon>Endozoicomonas</taxon>
    </lineage>
</organism>
<protein>
    <recommendedName>
        <fullName evidence="4">N-acetylmuramoyl-L-alanine amidase</fullName>
    </recommendedName>
</protein>
<dbReference type="RefSeq" id="WP_262598470.1">
    <property type="nucleotide sequence ID" value="NZ_CP103300.1"/>
</dbReference>
<evidence type="ECO:0000313" key="3">
    <source>
        <dbReference type="Proteomes" id="UP001163255"/>
    </source>
</evidence>